<organism evidence="1 2">
    <name type="scientific">Actinocatenispora sera</name>
    <dbReference type="NCBI Taxonomy" id="390989"/>
    <lineage>
        <taxon>Bacteria</taxon>
        <taxon>Bacillati</taxon>
        <taxon>Actinomycetota</taxon>
        <taxon>Actinomycetes</taxon>
        <taxon>Micromonosporales</taxon>
        <taxon>Micromonosporaceae</taxon>
        <taxon>Actinocatenispora</taxon>
    </lineage>
</organism>
<dbReference type="Pfam" id="PF13671">
    <property type="entry name" value="AAA_33"/>
    <property type="match status" value="1"/>
</dbReference>
<sequence length="185" mass="20038">MTSPMLLVVSGHPGSGKTTLAHRLAARLGCPAICRDEIKEGMVLGLPDYTAAQGDEYTVRTFEVFFATVELLSRNGVSLVAEAAFQDRLWRPRLTPLAAHVRLRIVRCVLDGSVAVERIRRRSATTSTRRAHTVPGQLERLAQPDPFGWFVPVSMPVPTLDVDTTDGYRPGLDEIAAFATGPGGG</sequence>
<keyword evidence="2" id="KW-1185">Reference proteome</keyword>
<dbReference type="Gene3D" id="3.40.50.300">
    <property type="entry name" value="P-loop containing nucleotide triphosphate hydrolases"/>
    <property type="match status" value="1"/>
</dbReference>
<reference evidence="1" key="1">
    <citation type="submission" date="2020-08" db="EMBL/GenBank/DDBJ databases">
        <title>Whole genome shotgun sequence of Actinocatenispora sera NBRC 101916.</title>
        <authorList>
            <person name="Komaki H."/>
            <person name="Tamura T."/>
        </authorList>
    </citation>
    <scope>NUCLEOTIDE SEQUENCE</scope>
    <source>
        <strain evidence="1">NBRC 101916</strain>
    </source>
</reference>
<proteinExistence type="predicted"/>
<accession>A0A810L8G3</accession>
<gene>
    <name evidence="1" type="ORF">Asera_44960</name>
</gene>
<evidence type="ECO:0000313" key="1">
    <source>
        <dbReference type="EMBL" id="BCJ30388.1"/>
    </source>
</evidence>
<protein>
    <recommendedName>
        <fullName evidence="3">Kinase</fullName>
    </recommendedName>
</protein>
<dbReference type="EMBL" id="AP023354">
    <property type="protein sequence ID" value="BCJ30388.1"/>
    <property type="molecule type" value="Genomic_DNA"/>
</dbReference>
<dbReference type="Proteomes" id="UP000680750">
    <property type="component" value="Chromosome"/>
</dbReference>
<dbReference type="PANTHER" id="PTHR37807">
    <property type="entry name" value="OS07G0160300 PROTEIN"/>
    <property type="match status" value="1"/>
</dbReference>
<dbReference type="InterPro" id="IPR027417">
    <property type="entry name" value="P-loop_NTPase"/>
</dbReference>
<dbReference type="RefSeq" id="WP_030445951.1">
    <property type="nucleotide sequence ID" value="NZ_AP023354.1"/>
</dbReference>
<dbReference type="SUPFAM" id="SSF52540">
    <property type="entry name" value="P-loop containing nucleoside triphosphate hydrolases"/>
    <property type="match status" value="1"/>
</dbReference>
<dbReference type="PANTHER" id="PTHR37807:SF3">
    <property type="entry name" value="OS07G0160300 PROTEIN"/>
    <property type="match status" value="1"/>
</dbReference>
<dbReference type="OrthoDB" id="3819922at2"/>
<evidence type="ECO:0000313" key="2">
    <source>
        <dbReference type="Proteomes" id="UP000680750"/>
    </source>
</evidence>
<name>A0A810L8G3_9ACTN</name>
<dbReference type="KEGG" id="aser:Asera_44960"/>
<dbReference type="AlphaFoldDB" id="A0A810L8G3"/>
<evidence type="ECO:0008006" key="3">
    <source>
        <dbReference type="Google" id="ProtNLM"/>
    </source>
</evidence>